<keyword evidence="13 16" id="KW-0648">Protein biosynthesis</keyword>
<evidence type="ECO:0000256" key="10">
    <source>
        <dbReference type="ARBA" id="ARBA00022833"/>
    </source>
</evidence>
<keyword evidence="21" id="KW-1185">Reference proteome</keyword>
<feature type="short sequence motif" description="'HIGH' region" evidence="16">
    <location>
        <begin position="61"/>
        <end position="71"/>
    </location>
</feature>
<evidence type="ECO:0000313" key="21">
    <source>
        <dbReference type="Proteomes" id="UP000078228"/>
    </source>
</evidence>
<keyword evidence="12 16" id="KW-0694">RNA-binding</keyword>
<evidence type="ECO:0000256" key="15">
    <source>
        <dbReference type="ARBA" id="ARBA00047364"/>
    </source>
</evidence>
<feature type="binding site" evidence="16">
    <location>
        <position position="195"/>
    </location>
    <ligand>
        <name>Zn(2+)</name>
        <dbReference type="ChEBI" id="CHEBI:29105"/>
    </ligand>
</feature>
<dbReference type="NCBIfam" id="TIGR00399">
    <property type="entry name" value="metG_C_term"/>
    <property type="match status" value="1"/>
</dbReference>
<dbReference type="InterPro" id="IPR033911">
    <property type="entry name" value="MetRS_core"/>
</dbReference>
<dbReference type="PROSITE" id="PS00178">
    <property type="entry name" value="AA_TRNA_LIGASE_I"/>
    <property type="match status" value="1"/>
</dbReference>
<evidence type="ECO:0000256" key="5">
    <source>
        <dbReference type="ARBA" id="ARBA00022490"/>
    </source>
</evidence>
<dbReference type="GO" id="GO:0005524">
    <property type="term" value="F:ATP binding"/>
    <property type="evidence" value="ECO:0007669"/>
    <property type="project" value="UniProtKB-UniRule"/>
</dbReference>
<dbReference type="InterPro" id="IPR013155">
    <property type="entry name" value="M/V/L/I-tRNA-synth_anticd-bd"/>
</dbReference>
<gene>
    <name evidence="16" type="primary">metG</name>
    <name evidence="20" type="ORF">AO384_0633</name>
</gene>
<dbReference type="PRINTS" id="PR01041">
    <property type="entry name" value="TRNASYNTHMET"/>
</dbReference>
<evidence type="ECO:0000256" key="2">
    <source>
        <dbReference type="ARBA" id="ARBA00004496"/>
    </source>
</evidence>
<dbReference type="SUPFAM" id="SSF47323">
    <property type="entry name" value="Anticodon-binding domain of a subclass of class I aminoacyl-tRNA synthetases"/>
    <property type="match status" value="1"/>
</dbReference>
<evidence type="ECO:0000256" key="7">
    <source>
        <dbReference type="ARBA" id="ARBA00022598"/>
    </source>
</evidence>
<dbReference type="Gene3D" id="2.40.50.140">
    <property type="entry name" value="Nucleic acid-binding proteins"/>
    <property type="match status" value="1"/>
</dbReference>
<feature type="short sequence motif" description="'KMSKS' region" evidence="16">
    <location>
        <begin position="382"/>
        <end position="386"/>
    </location>
</feature>
<dbReference type="FunFam" id="1.10.730.10:FF:000005">
    <property type="entry name" value="Methionine--tRNA ligase"/>
    <property type="match status" value="1"/>
</dbReference>
<dbReference type="InterPro" id="IPR041872">
    <property type="entry name" value="Anticodon_Met"/>
</dbReference>
<reference evidence="20 21" key="1">
    <citation type="journal article" date="2016" name="Genome Biol. Evol.">
        <title>Comparative Genomic Analyses of the Moraxella catarrhalis Serosensitive and Seroresistant Lineages Demonstrate Their Independent Evolution.</title>
        <authorList>
            <person name="Earl J.P."/>
            <person name="de Vries S.P."/>
            <person name="Ahmed A."/>
            <person name="Powell E."/>
            <person name="Schultz M.P."/>
            <person name="Hermans P.W."/>
            <person name="Hill D.J."/>
            <person name="Zhou Z."/>
            <person name="Constantinidou C.I."/>
            <person name="Hu F.Z."/>
            <person name="Bootsma H.J."/>
            <person name="Ehrlich G.D."/>
        </authorList>
    </citation>
    <scope>NUCLEOTIDE SEQUENCE [LARGE SCALE GENOMIC DNA]</scope>
    <source>
        <strain evidence="20 21">Z7542</strain>
    </source>
</reference>
<evidence type="ECO:0000256" key="11">
    <source>
        <dbReference type="ARBA" id="ARBA00022840"/>
    </source>
</evidence>
<dbReference type="Pfam" id="PF01588">
    <property type="entry name" value="tRNA_bind"/>
    <property type="match status" value="1"/>
</dbReference>
<feature type="binding site" evidence="16">
    <location>
        <position position="208"/>
    </location>
    <ligand>
        <name>Zn(2+)</name>
        <dbReference type="ChEBI" id="CHEBI:29105"/>
    </ligand>
</feature>
<dbReference type="SUPFAM" id="SSF50249">
    <property type="entry name" value="Nucleic acid-binding proteins"/>
    <property type="match status" value="1"/>
</dbReference>
<dbReference type="InterPro" id="IPR002547">
    <property type="entry name" value="tRNA-bd_dom"/>
</dbReference>
<keyword evidence="7 16" id="KW-0436">Ligase</keyword>
<dbReference type="Pfam" id="PF09334">
    <property type="entry name" value="tRNA-synt_1g"/>
    <property type="match status" value="1"/>
</dbReference>
<dbReference type="GO" id="GO:0000049">
    <property type="term" value="F:tRNA binding"/>
    <property type="evidence" value="ECO:0007669"/>
    <property type="project" value="UniProtKB-UniRule"/>
</dbReference>
<comment type="cofactor">
    <cofactor evidence="16">
        <name>Zn(2+)</name>
        <dbReference type="ChEBI" id="CHEBI:29105"/>
    </cofactor>
    <text evidence="16">Binds 1 zinc ion per subunit.</text>
</comment>
<dbReference type="PANTHER" id="PTHR45765">
    <property type="entry name" value="METHIONINE--TRNA LIGASE"/>
    <property type="match status" value="1"/>
</dbReference>
<evidence type="ECO:0000259" key="19">
    <source>
        <dbReference type="PROSITE" id="PS50886"/>
    </source>
</evidence>
<dbReference type="CDD" id="cd07957">
    <property type="entry name" value="Anticodon_Ia_Met"/>
    <property type="match status" value="1"/>
</dbReference>
<keyword evidence="6 16" id="KW-0820">tRNA-binding</keyword>
<name>A0A198UQR3_MORCA</name>
<protein>
    <recommendedName>
        <fullName evidence="16">Methionine--tRNA ligase</fullName>
        <ecNumber evidence="16">6.1.1.10</ecNumber>
    </recommendedName>
    <alternativeName>
        <fullName evidence="16">Methionyl-tRNA synthetase</fullName>
        <shortName evidence="16">MetRS</shortName>
    </alternativeName>
</protein>
<dbReference type="Proteomes" id="UP000078228">
    <property type="component" value="Unassembled WGS sequence"/>
</dbReference>
<dbReference type="InterPro" id="IPR023458">
    <property type="entry name" value="Met-tRNA_ligase_1"/>
</dbReference>
<dbReference type="InterPro" id="IPR001412">
    <property type="entry name" value="aa-tRNA-synth_I_CS"/>
</dbReference>
<dbReference type="AlphaFoldDB" id="A0A198UQR3"/>
<dbReference type="InterPro" id="IPR014758">
    <property type="entry name" value="Met-tRNA_synth"/>
</dbReference>
<comment type="subcellular location">
    <subcellularLocation>
        <location evidence="2 16">Cytoplasm</location>
    </subcellularLocation>
</comment>
<evidence type="ECO:0000313" key="20">
    <source>
        <dbReference type="EMBL" id="OAU97597.1"/>
    </source>
</evidence>
<feature type="region of interest" description="Disordered" evidence="17">
    <location>
        <begin position="594"/>
        <end position="622"/>
    </location>
</feature>
<evidence type="ECO:0000256" key="1">
    <source>
        <dbReference type="ARBA" id="ARBA00003314"/>
    </source>
</evidence>
<dbReference type="PATRIC" id="fig|480.237.peg.289"/>
<evidence type="ECO:0000256" key="9">
    <source>
        <dbReference type="ARBA" id="ARBA00022741"/>
    </source>
</evidence>
<evidence type="ECO:0000256" key="14">
    <source>
        <dbReference type="ARBA" id="ARBA00023146"/>
    </source>
</evidence>
<dbReference type="NCBIfam" id="NF001100">
    <property type="entry name" value="PRK00133.1"/>
    <property type="match status" value="1"/>
</dbReference>
<comment type="catalytic activity">
    <reaction evidence="15 16">
        <text>tRNA(Met) + L-methionine + ATP = L-methionyl-tRNA(Met) + AMP + diphosphate</text>
        <dbReference type="Rhea" id="RHEA:13481"/>
        <dbReference type="Rhea" id="RHEA-COMP:9667"/>
        <dbReference type="Rhea" id="RHEA-COMP:9698"/>
        <dbReference type="ChEBI" id="CHEBI:30616"/>
        <dbReference type="ChEBI" id="CHEBI:33019"/>
        <dbReference type="ChEBI" id="CHEBI:57844"/>
        <dbReference type="ChEBI" id="CHEBI:78442"/>
        <dbReference type="ChEBI" id="CHEBI:78530"/>
        <dbReference type="ChEBI" id="CHEBI:456215"/>
        <dbReference type="EC" id="6.1.1.10"/>
    </reaction>
</comment>
<dbReference type="SUPFAM" id="SSF52374">
    <property type="entry name" value="Nucleotidylyl transferase"/>
    <property type="match status" value="1"/>
</dbReference>
<dbReference type="GO" id="GO:0046872">
    <property type="term" value="F:metal ion binding"/>
    <property type="evidence" value="ECO:0007669"/>
    <property type="project" value="UniProtKB-KW"/>
</dbReference>
<organism evidence="20 21">
    <name type="scientific">Moraxella catarrhalis</name>
    <name type="common">Branhamella catarrhalis</name>
    <dbReference type="NCBI Taxonomy" id="480"/>
    <lineage>
        <taxon>Bacteria</taxon>
        <taxon>Pseudomonadati</taxon>
        <taxon>Pseudomonadota</taxon>
        <taxon>Gammaproteobacteria</taxon>
        <taxon>Moraxellales</taxon>
        <taxon>Moraxellaceae</taxon>
        <taxon>Moraxella</taxon>
    </lineage>
</organism>
<dbReference type="InterPro" id="IPR009080">
    <property type="entry name" value="tRNAsynth_Ia_anticodon-bd"/>
</dbReference>
<dbReference type="Gene3D" id="3.40.50.620">
    <property type="entry name" value="HUPs"/>
    <property type="match status" value="1"/>
</dbReference>
<keyword evidence="9 16" id="KW-0547">Nucleotide-binding</keyword>
<feature type="transmembrane region" description="Helical" evidence="18">
    <location>
        <begin position="12"/>
        <end position="34"/>
    </location>
</feature>
<feature type="compositionally biased region" description="Polar residues" evidence="17">
    <location>
        <begin position="606"/>
        <end position="621"/>
    </location>
</feature>
<feature type="binding site" evidence="16">
    <location>
        <position position="205"/>
    </location>
    <ligand>
        <name>Zn(2+)</name>
        <dbReference type="ChEBI" id="CHEBI:29105"/>
    </ligand>
</feature>
<feature type="binding site" evidence="16">
    <location>
        <position position="385"/>
    </location>
    <ligand>
        <name>ATP</name>
        <dbReference type="ChEBI" id="CHEBI:30616"/>
    </ligand>
</feature>
<evidence type="ECO:0000256" key="6">
    <source>
        <dbReference type="ARBA" id="ARBA00022555"/>
    </source>
</evidence>
<feature type="binding site" evidence="16">
    <location>
        <position position="192"/>
    </location>
    <ligand>
        <name>Zn(2+)</name>
        <dbReference type="ChEBI" id="CHEBI:29105"/>
    </ligand>
</feature>
<dbReference type="CDD" id="cd02800">
    <property type="entry name" value="tRNA_bind_EcMetRS_like"/>
    <property type="match status" value="1"/>
</dbReference>
<evidence type="ECO:0000256" key="3">
    <source>
        <dbReference type="ARBA" id="ARBA00008258"/>
    </source>
</evidence>
<dbReference type="InterPro" id="IPR029038">
    <property type="entry name" value="MetRS_Zn"/>
</dbReference>
<evidence type="ECO:0000256" key="16">
    <source>
        <dbReference type="HAMAP-Rule" id="MF_00098"/>
    </source>
</evidence>
<evidence type="ECO:0000256" key="12">
    <source>
        <dbReference type="ARBA" id="ARBA00022884"/>
    </source>
</evidence>
<dbReference type="PROSITE" id="PS50886">
    <property type="entry name" value="TRBD"/>
    <property type="match status" value="1"/>
</dbReference>
<dbReference type="Pfam" id="PF08264">
    <property type="entry name" value="Anticodon_1"/>
    <property type="match status" value="1"/>
</dbReference>
<keyword evidence="8 16" id="KW-0479">Metal-binding</keyword>
<sequence>MDSFGDGSFDGCVIISLGEVAGFWMILPLIWAIITPFYSDFTINGIFMTTNRKILVTSALPYANGPIHLGHLVEYIQTDIWVRAMKAMGHTVTYVCADDAHGTAIMLKAEANGVTPEEQIATVKASHEKDFAGFFVDFDNYYSTHSPENEHFSQKIYTKLQENGYIFTKDVEQLFDTEKGLFLADRFVKGDCPECGAPDQYGDNCEVCSSTYNATELKNPYSTLSNSSPIIRSSKHYFFNLPQFDEFLRTWTKAQGRLQSSIYNKLSEWFDAGLAPWDISRDAPYFGFKIPDTPAGEPDKYFYVWLDAPVGYMASFKNLCDRTDMDFDEYFNKDSQTELYHFIGKDIVYFHALFWPAMLEGAGYRTPTAINAHGFLTVNGEKMSKSRGTFIKAETYLSHLNPEYLRYYFASKLSASVEDINLDLEDFMQKVNSDLVGKVVNIASRSAGFIHKNNAGKLADSLSEPKLLEDIIAAGDEIAAAYKAREFSKATRLIMACADKANEYIDTHKPWALNKEGKVDEVQAVCTVALNIFHKLVIYLAPILPKLSEQAKAFLNVDSLDFEARHQHLTAHTINAFSPLMQRIEKDKISAMVNDSKESLTESKPAKNTNQQQSNKKSAVQTGDHISIDDFAKVTMKVAHVVKCQSVEGADKLLQFTLDIGEETTRNVFSGIAKFYQPEDLTGKKVVCVTNLAPRKMKFGISEGMILSAEKDGQLTVITLPDQMPIGATLA</sequence>
<dbReference type="NCBIfam" id="TIGR00398">
    <property type="entry name" value="metG"/>
    <property type="match status" value="1"/>
</dbReference>
<feature type="domain" description="TRNA-binding" evidence="19">
    <location>
        <begin position="630"/>
        <end position="731"/>
    </location>
</feature>
<dbReference type="InterPro" id="IPR014729">
    <property type="entry name" value="Rossmann-like_a/b/a_fold"/>
</dbReference>
<evidence type="ECO:0000256" key="8">
    <source>
        <dbReference type="ARBA" id="ARBA00022723"/>
    </source>
</evidence>
<dbReference type="SUPFAM" id="SSF57770">
    <property type="entry name" value="Methionyl-tRNA synthetase (MetRS), Zn-domain"/>
    <property type="match status" value="1"/>
</dbReference>
<dbReference type="GO" id="GO:0004825">
    <property type="term" value="F:methionine-tRNA ligase activity"/>
    <property type="evidence" value="ECO:0007669"/>
    <property type="project" value="UniProtKB-UniRule"/>
</dbReference>
<dbReference type="Gene3D" id="2.20.28.20">
    <property type="entry name" value="Methionyl-tRNA synthetase, Zn-domain"/>
    <property type="match status" value="1"/>
</dbReference>
<evidence type="ECO:0000256" key="17">
    <source>
        <dbReference type="SAM" id="MobiDB-lite"/>
    </source>
</evidence>
<proteinExistence type="inferred from homology"/>
<comment type="caution">
    <text evidence="20">The sequence shown here is derived from an EMBL/GenBank/DDBJ whole genome shotgun (WGS) entry which is preliminary data.</text>
</comment>
<comment type="function">
    <text evidence="1 16">Is required not only for elongation of protein synthesis but also for the initiation of all mRNA translation through initiator tRNA(fMet) aminoacylation.</text>
</comment>
<dbReference type="Gene3D" id="1.10.730.10">
    <property type="entry name" value="Isoleucyl-tRNA Synthetase, Domain 1"/>
    <property type="match status" value="1"/>
</dbReference>
<keyword evidence="10 16" id="KW-0862">Zinc</keyword>
<comment type="subunit">
    <text evidence="4 16">Homodimer.</text>
</comment>
<dbReference type="GO" id="GO:0005829">
    <property type="term" value="C:cytosol"/>
    <property type="evidence" value="ECO:0007669"/>
    <property type="project" value="TreeGrafter"/>
</dbReference>
<dbReference type="FunFam" id="2.40.50.140:FF:000042">
    <property type="entry name" value="Methionine--tRNA ligase"/>
    <property type="match status" value="1"/>
</dbReference>
<feature type="compositionally biased region" description="Basic and acidic residues" evidence="17">
    <location>
        <begin position="594"/>
        <end position="605"/>
    </location>
</feature>
<keyword evidence="14 16" id="KW-0030">Aminoacyl-tRNA synthetase</keyword>
<keyword evidence="18" id="KW-0812">Transmembrane</keyword>
<keyword evidence="5 16" id="KW-0963">Cytoplasm</keyword>
<dbReference type="FunFam" id="2.20.28.20:FF:000001">
    <property type="entry name" value="Methionine--tRNA ligase"/>
    <property type="match status" value="1"/>
</dbReference>
<keyword evidence="11 16" id="KW-0067">ATP-binding</keyword>
<dbReference type="InterPro" id="IPR012340">
    <property type="entry name" value="NA-bd_OB-fold"/>
</dbReference>
<keyword evidence="18" id="KW-1133">Transmembrane helix</keyword>
<dbReference type="EMBL" id="LXHC01000006">
    <property type="protein sequence ID" value="OAU97597.1"/>
    <property type="molecule type" value="Genomic_DNA"/>
</dbReference>
<dbReference type="PANTHER" id="PTHR45765:SF1">
    <property type="entry name" value="METHIONINE--TRNA LIGASE, CYTOPLASMIC"/>
    <property type="match status" value="1"/>
</dbReference>
<dbReference type="EC" id="6.1.1.10" evidence="16"/>
<dbReference type="HAMAP" id="MF_00098">
    <property type="entry name" value="Met_tRNA_synth_type1"/>
    <property type="match status" value="1"/>
</dbReference>
<keyword evidence="18" id="KW-0472">Membrane</keyword>
<dbReference type="GO" id="GO:0006431">
    <property type="term" value="P:methionyl-tRNA aminoacylation"/>
    <property type="evidence" value="ECO:0007669"/>
    <property type="project" value="UniProtKB-UniRule"/>
</dbReference>
<comment type="similarity">
    <text evidence="3 16">Belongs to the class-I aminoacyl-tRNA synthetase family. MetG type 1 subfamily.</text>
</comment>
<accession>A0A198UQR3</accession>
<evidence type="ECO:0000256" key="13">
    <source>
        <dbReference type="ARBA" id="ARBA00022917"/>
    </source>
</evidence>
<dbReference type="InterPro" id="IPR004495">
    <property type="entry name" value="Met-tRNA-synth_bsu_C"/>
</dbReference>
<evidence type="ECO:0000256" key="18">
    <source>
        <dbReference type="SAM" id="Phobius"/>
    </source>
</evidence>
<evidence type="ECO:0000256" key="4">
    <source>
        <dbReference type="ARBA" id="ARBA00011738"/>
    </source>
</evidence>
<dbReference type="InterPro" id="IPR015413">
    <property type="entry name" value="Methionyl/Leucyl_tRNA_Synth"/>
</dbReference>
<dbReference type="CDD" id="cd00814">
    <property type="entry name" value="MetRS_core"/>
    <property type="match status" value="1"/>
</dbReference>